<dbReference type="InterPro" id="IPR037523">
    <property type="entry name" value="VOC_core"/>
</dbReference>
<sequence length="122" mass="13238">MLSHLSFGVRDLVRAMTFYDAALGALGLKRVWQSDRSAGYGPPGRNDIFAVFQKPDASPPGPGFHLAFFAPSRSAVDAFYEAALATGGSDEGRPGLRPQYHANYYAAFVKDPDGYKIEAVHQ</sequence>
<dbReference type="InterPro" id="IPR029068">
    <property type="entry name" value="Glyas_Bleomycin-R_OHBP_Dase"/>
</dbReference>
<dbReference type="SUPFAM" id="SSF54593">
    <property type="entry name" value="Glyoxalase/Bleomycin resistance protein/Dihydroxybiphenyl dioxygenase"/>
    <property type="match status" value="1"/>
</dbReference>
<proteinExistence type="predicted"/>
<dbReference type="AlphaFoldDB" id="A0A937D1R3"/>
<dbReference type="PANTHER" id="PTHR35006:SF4">
    <property type="entry name" value="BLR7706 PROTEIN"/>
    <property type="match status" value="1"/>
</dbReference>
<dbReference type="PROSITE" id="PS51819">
    <property type="entry name" value="VOC"/>
    <property type="match status" value="1"/>
</dbReference>
<dbReference type="Proteomes" id="UP000605848">
    <property type="component" value="Unassembled WGS sequence"/>
</dbReference>
<evidence type="ECO:0000259" key="1">
    <source>
        <dbReference type="PROSITE" id="PS51819"/>
    </source>
</evidence>
<keyword evidence="3" id="KW-1185">Reference proteome</keyword>
<name>A0A937D1R3_9HYPH</name>
<dbReference type="InterPro" id="IPR004360">
    <property type="entry name" value="Glyas_Fos-R_dOase_dom"/>
</dbReference>
<accession>A0A937D1R3</accession>
<dbReference type="Pfam" id="PF00903">
    <property type="entry name" value="Glyoxalase"/>
    <property type="match status" value="1"/>
</dbReference>
<dbReference type="PANTHER" id="PTHR35006">
    <property type="entry name" value="GLYOXALASE FAMILY PROTEIN (AFU_ORTHOLOGUE AFUA_5G14830)"/>
    <property type="match status" value="1"/>
</dbReference>
<protein>
    <submittedName>
        <fullName evidence="2">VOC family protein</fullName>
    </submittedName>
</protein>
<reference evidence="2" key="1">
    <citation type="submission" date="2021-01" db="EMBL/GenBank/DDBJ databases">
        <title>Microvirga sp.</title>
        <authorList>
            <person name="Kim M.K."/>
        </authorList>
    </citation>
    <scope>NUCLEOTIDE SEQUENCE</scope>
    <source>
        <strain evidence="2">5420S-16</strain>
    </source>
</reference>
<dbReference type="RefSeq" id="WP_202062946.1">
    <property type="nucleotide sequence ID" value="NZ_JAEQMY010000036.1"/>
</dbReference>
<organism evidence="2 3">
    <name type="scientific">Microvirga aerilata</name>
    <dbReference type="NCBI Taxonomy" id="670292"/>
    <lineage>
        <taxon>Bacteria</taxon>
        <taxon>Pseudomonadati</taxon>
        <taxon>Pseudomonadota</taxon>
        <taxon>Alphaproteobacteria</taxon>
        <taxon>Hyphomicrobiales</taxon>
        <taxon>Methylobacteriaceae</taxon>
        <taxon>Microvirga</taxon>
    </lineage>
</organism>
<dbReference type="Gene3D" id="3.10.180.10">
    <property type="entry name" value="2,3-Dihydroxybiphenyl 1,2-Dioxygenase, domain 1"/>
    <property type="match status" value="1"/>
</dbReference>
<comment type="caution">
    <text evidence="2">The sequence shown here is derived from an EMBL/GenBank/DDBJ whole genome shotgun (WGS) entry which is preliminary data.</text>
</comment>
<feature type="domain" description="VOC" evidence="1">
    <location>
        <begin position="1"/>
        <end position="122"/>
    </location>
</feature>
<dbReference type="EMBL" id="JAEQMY010000036">
    <property type="protein sequence ID" value="MBL0406187.1"/>
    <property type="molecule type" value="Genomic_DNA"/>
</dbReference>
<dbReference type="CDD" id="cd07262">
    <property type="entry name" value="VOC_like"/>
    <property type="match status" value="1"/>
</dbReference>
<gene>
    <name evidence="2" type="ORF">JKG68_19685</name>
</gene>
<evidence type="ECO:0000313" key="3">
    <source>
        <dbReference type="Proteomes" id="UP000605848"/>
    </source>
</evidence>
<evidence type="ECO:0000313" key="2">
    <source>
        <dbReference type="EMBL" id="MBL0406187.1"/>
    </source>
</evidence>